<dbReference type="KEGG" id="dao:Desac_2515"/>
<dbReference type="eggNOG" id="COG1598">
    <property type="taxonomic scope" value="Bacteria"/>
</dbReference>
<dbReference type="Proteomes" id="UP000000483">
    <property type="component" value="Chromosome"/>
</dbReference>
<organism evidence="1 2">
    <name type="scientific">Desulfobacca acetoxidans (strain ATCC 700848 / DSM 11109 / ASRB2)</name>
    <dbReference type="NCBI Taxonomy" id="880072"/>
    <lineage>
        <taxon>Bacteria</taxon>
        <taxon>Pseudomonadati</taxon>
        <taxon>Thermodesulfobacteriota</taxon>
        <taxon>Desulfobaccia</taxon>
        <taxon>Desulfobaccales</taxon>
        <taxon>Desulfobaccaceae</taxon>
        <taxon>Desulfobacca</taxon>
    </lineage>
</organism>
<reference evidence="2" key="2">
    <citation type="submission" date="2011-03" db="EMBL/GenBank/DDBJ databases">
        <title>The complete genome of Desulfobacca acetoxidans DSM 11109.</title>
        <authorList>
            <consortium name="US DOE Joint Genome Institute (JGI-PGF)"/>
            <person name="Lucas S."/>
            <person name="Copeland A."/>
            <person name="Lapidus A."/>
            <person name="Bruce D."/>
            <person name="Goodwin L."/>
            <person name="Pitluck S."/>
            <person name="Peters L."/>
            <person name="Kyrpides N."/>
            <person name="Mavromatis K."/>
            <person name="Ivanova N."/>
            <person name="Ovchinnikova G."/>
            <person name="Teshima H."/>
            <person name="Detter J.C."/>
            <person name="Han C."/>
            <person name="Land M."/>
            <person name="Hauser L."/>
            <person name="Markowitz V."/>
            <person name="Cheng J.-F."/>
            <person name="Hugenholtz P."/>
            <person name="Woyke T."/>
            <person name="Wu D."/>
            <person name="Spring S."/>
            <person name="Schueler E."/>
            <person name="Brambilla E."/>
            <person name="Klenk H.-P."/>
            <person name="Eisen J.A."/>
        </authorList>
    </citation>
    <scope>NUCLEOTIDE SEQUENCE [LARGE SCALE GENOMIC DNA]</scope>
    <source>
        <strain evidence="2">ATCC 700848 / DSM 11109 / ASRB2</strain>
    </source>
</reference>
<protein>
    <submittedName>
        <fullName evidence="1">Uncharacterized protein family UPF0150</fullName>
    </submittedName>
</protein>
<dbReference type="RefSeq" id="WP_013707442.1">
    <property type="nucleotide sequence ID" value="NC_015388.1"/>
</dbReference>
<sequence>MMAKKGLHYQIKFNYEPALGVFSATIPALQGLTITGETFAEVEANIKAAALQYLEKLHLENEPLPLDERDLIEGIYIRIPRE</sequence>
<dbReference type="Gene3D" id="3.30.160.250">
    <property type="match status" value="1"/>
</dbReference>
<proteinExistence type="predicted"/>
<dbReference type="HOGENOM" id="CLU_2552685_0_0_7"/>
<keyword evidence="2" id="KW-1185">Reference proteome</keyword>
<dbReference type="EMBL" id="CP002629">
    <property type="protein sequence ID" value="AEB10333.1"/>
    <property type="molecule type" value="Genomic_DNA"/>
</dbReference>
<dbReference type="InterPro" id="IPR035069">
    <property type="entry name" value="TTHA1013/TTHA0281-like"/>
</dbReference>
<evidence type="ECO:0000313" key="2">
    <source>
        <dbReference type="Proteomes" id="UP000000483"/>
    </source>
</evidence>
<dbReference type="SUPFAM" id="SSF143100">
    <property type="entry name" value="TTHA1013/TTHA0281-like"/>
    <property type="match status" value="1"/>
</dbReference>
<dbReference type="AlphaFoldDB" id="F2NID1"/>
<gene>
    <name evidence="1" type="ordered locus">Desac_2515</name>
</gene>
<name>F2NID1_DESAR</name>
<reference evidence="1 2" key="1">
    <citation type="journal article" date="2011" name="Stand. Genomic Sci.">
        <title>Complete genome sequence of the acetate-degrading sulfate reducer Desulfobacca acetoxidans type strain (ASRB2).</title>
        <authorList>
            <person name="Goker M."/>
            <person name="Teshima H."/>
            <person name="Lapidus A."/>
            <person name="Nolan M."/>
            <person name="Lucas S."/>
            <person name="Hammon N."/>
            <person name="Deshpande S."/>
            <person name="Cheng J.F."/>
            <person name="Tapia R."/>
            <person name="Han C."/>
            <person name="Goodwin L."/>
            <person name="Pitluck S."/>
            <person name="Huntemann M."/>
            <person name="Liolios K."/>
            <person name="Ivanova N."/>
            <person name="Pagani I."/>
            <person name="Mavromatis K."/>
            <person name="Ovchinikova G."/>
            <person name="Pati A."/>
            <person name="Chen A."/>
            <person name="Palaniappan K."/>
            <person name="Land M."/>
            <person name="Hauser L."/>
            <person name="Brambilla E.M."/>
            <person name="Rohde M."/>
            <person name="Spring S."/>
            <person name="Detter J.C."/>
            <person name="Woyke T."/>
            <person name="Bristow J."/>
            <person name="Eisen J.A."/>
            <person name="Markowitz V."/>
            <person name="Hugenholtz P."/>
            <person name="Kyrpides N.C."/>
            <person name="Klenk H.P."/>
        </authorList>
    </citation>
    <scope>NUCLEOTIDE SEQUENCE [LARGE SCALE GENOMIC DNA]</scope>
    <source>
        <strain evidence="2">ATCC 700848 / DSM 11109 / ASRB2</strain>
    </source>
</reference>
<evidence type="ECO:0000313" key="1">
    <source>
        <dbReference type="EMBL" id="AEB10333.1"/>
    </source>
</evidence>
<accession>F2NID1</accession>
<dbReference type="STRING" id="880072.Desac_2515"/>